<keyword evidence="3" id="KW-0862">Zinc</keyword>
<evidence type="ECO:0000259" key="5">
    <source>
        <dbReference type="PROSITE" id="PS51747"/>
    </source>
</evidence>
<dbReference type="PROSITE" id="PS51747">
    <property type="entry name" value="CYT_DCMP_DEAMINASES_2"/>
    <property type="match status" value="1"/>
</dbReference>
<dbReference type="GO" id="GO:0052717">
    <property type="term" value="F:tRNA-specific adenosine-34 deaminase activity"/>
    <property type="evidence" value="ECO:0007669"/>
    <property type="project" value="TreeGrafter"/>
</dbReference>
<dbReference type="Pfam" id="PF00383">
    <property type="entry name" value="dCMP_cyt_deam_1"/>
    <property type="match status" value="1"/>
</dbReference>
<keyword evidence="2" id="KW-0378">Hydrolase</keyword>
<evidence type="ECO:0000313" key="7">
    <source>
        <dbReference type="Proteomes" id="UP000447873"/>
    </source>
</evidence>
<dbReference type="GO" id="GO:0005634">
    <property type="term" value="C:nucleus"/>
    <property type="evidence" value="ECO:0007669"/>
    <property type="project" value="TreeGrafter"/>
</dbReference>
<proteinExistence type="predicted"/>
<keyword evidence="1" id="KW-0479">Metal-binding</keyword>
<feature type="compositionally biased region" description="Polar residues" evidence="4">
    <location>
        <begin position="45"/>
        <end position="65"/>
    </location>
</feature>
<dbReference type="GO" id="GO:0005737">
    <property type="term" value="C:cytoplasm"/>
    <property type="evidence" value="ECO:0007669"/>
    <property type="project" value="TreeGrafter"/>
</dbReference>
<dbReference type="PANTHER" id="PTHR11079">
    <property type="entry name" value="CYTOSINE DEAMINASE FAMILY MEMBER"/>
    <property type="match status" value="1"/>
</dbReference>
<dbReference type="InterPro" id="IPR002125">
    <property type="entry name" value="CMP_dCMP_dom"/>
</dbReference>
<evidence type="ECO:0000256" key="2">
    <source>
        <dbReference type="ARBA" id="ARBA00022801"/>
    </source>
</evidence>
<dbReference type="SUPFAM" id="SSF53927">
    <property type="entry name" value="Cytidine deaminase-like"/>
    <property type="match status" value="1"/>
</dbReference>
<dbReference type="PANTHER" id="PTHR11079:SF149">
    <property type="entry name" value="TRNA-SPECIFIC ADENOSINE DEAMINASE 2"/>
    <property type="match status" value="1"/>
</dbReference>
<sequence length="489" mass="53773">MATTPSPGGRVHTPPPPLHGPRYDNYEPYSPRRSTRVAAKRSTDHSFTSLRSARASTPVDQQSPTFDRKRTSPFPASDSDTDLLPTKLDRLTSSAASFGMFHTPAKTPRKRSVPQGAMNGAARALFPGRPATVEEAMPTPKKARKKAFNPFAIAEDGQDAGSSSKIEIYTDSKDRVPTLDKDEANPFLSKNAAKPNKRRRSKAVIEEEMEEAARNDEGLVYVFRGKKVLRRFDNAADSNEDDDDNLSDLEVRRKAGATATKRITRSTIKPRLLFPSEEQRRAREAAEEADEEAVTDIEVPQPRTAATPIKQQSRLTTPSSTGRSKRTSTEHEEVDTAPASKPTRKGTRHAEFLALSTLLSTHPPSVLQKTDLYVTVEPCIMCASLLRQFKIRTVYFGAANERFGGTGGVLSVHADGGVERGYGAFGGIFREECVMLLRRFYVQDNGKVPEGKARKKERELKEVGPGDIHLGVAGKVKEGVLGENEEVKS</sequence>
<feature type="domain" description="CMP/dCMP-type deaminase" evidence="5">
    <location>
        <begin position="277"/>
        <end position="410"/>
    </location>
</feature>
<dbReference type="InterPro" id="IPR016193">
    <property type="entry name" value="Cytidine_deaminase-like"/>
</dbReference>
<feature type="compositionally biased region" description="Polar residues" evidence="4">
    <location>
        <begin position="309"/>
        <end position="322"/>
    </location>
</feature>
<organism evidence="6 7">
    <name type="scientific">Venturia inaequalis</name>
    <name type="common">Apple scab fungus</name>
    <dbReference type="NCBI Taxonomy" id="5025"/>
    <lineage>
        <taxon>Eukaryota</taxon>
        <taxon>Fungi</taxon>
        <taxon>Dikarya</taxon>
        <taxon>Ascomycota</taxon>
        <taxon>Pezizomycotina</taxon>
        <taxon>Dothideomycetes</taxon>
        <taxon>Pleosporomycetidae</taxon>
        <taxon>Venturiales</taxon>
        <taxon>Venturiaceae</taxon>
        <taxon>Venturia</taxon>
    </lineage>
</organism>
<name>A0A8H3YQV1_VENIN</name>
<comment type="caution">
    <text evidence="6">The sequence shown here is derived from an EMBL/GenBank/DDBJ whole genome shotgun (WGS) entry which is preliminary data.</text>
</comment>
<dbReference type="EMBL" id="WNWS01000397">
    <property type="protein sequence ID" value="KAE9968648.1"/>
    <property type="molecule type" value="Genomic_DNA"/>
</dbReference>
<evidence type="ECO:0000256" key="4">
    <source>
        <dbReference type="SAM" id="MobiDB-lite"/>
    </source>
</evidence>
<feature type="region of interest" description="Disordered" evidence="4">
    <location>
        <begin position="1"/>
        <end position="85"/>
    </location>
</feature>
<dbReference type="Gene3D" id="3.40.140.10">
    <property type="entry name" value="Cytidine Deaminase, domain 2"/>
    <property type="match status" value="1"/>
</dbReference>
<gene>
    <name evidence="6" type="ORF">EG328_007334</name>
</gene>
<accession>A0A8H3YQV1</accession>
<feature type="compositionally biased region" description="Basic and acidic residues" evidence="4">
    <location>
        <begin position="277"/>
        <end position="286"/>
    </location>
</feature>
<dbReference type="AlphaFoldDB" id="A0A8H3YQV1"/>
<dbReference type="GO" id="GO:0002100">
    <property type="term" value="P:tRNA wobble adenosine to inosine editing"/>
    <property type="evidence" value="ECO:0007669"/>
    <property type="project" value="TreeGrafter"/>
</dbReference>
<dbReference type="CDD" id="cd01285">
    <property type="entry name" value="nucleoside_deaminase"/>
    <property type="match status" value="1"/>
</dbReference>
<dbReference type="PROSITE" id="PS00903">
    <property type="entry name" value="CYT_DCMP_DEAMINASES_1"/>
    <property type="match status" value="1"/>
</dbReference>
<evidence type="ECO:0000256" key="3">
    <source>
        <dbReference type="ARBA" id="ARBA00022833"/>
    </source>
</evidence>
<dbReference type="GO" id="GO:0008270">
    <property type="term" value="F:zinc ion binding"/>
    <property type="evidence" value="ECO:0007669"/>
    <property type="project" value="InterPro"/>
</dbReference>
<feature type="region of interest" description="Disordered" evidence="4">
    <location>
        <begin position="122"/>
        <end position="201"/>
    </location>
</feature>
<reference evidence="6 7" key="1">
    <citation type="submission" date="2018-12" db="EMBL/GenBank/DDBJ databases">
        <title>Venturia inaequalis Genome Resource.</title>
        <authorList>
            <person name="Lichtner F.J."/>
        </authorList>
    </citation>
    <scope>NUCLEOTIDE SEQUENCE [LARGE SCALE GENOMIC DNA]</scope>
    <source>
        <strain evidence="6 7">120213</strain>
    </source>
</reference>
<dbReference type="Proteomes" id="UP000447873">
    <property type="component" value="Unassembled WGS sequence"/>
</dbReference>
<protein>
    <recommendedName>
        <fullName evidence="5">CMP/dCMP-type deaminase domain-containing protein</fullName>
    </recommendedName>
</protein>
<dbReference type="InterPro" id="IPR016192">
    <property type="entry name" value="APOBEC/CMP_deaminase_Zn-bd"/>
</dbReference>
<evidence type="ECO:0000313" key="6">
    <source>
        <dbReference type="EMBL" id="KAE9968648.1"/>
    </source>
</evidence>
<feature type="compositionally biased region" description="Basic and acidic residues" evidence="4">
    <location>
        <begin position="168"/>
        <end position="184"/>
    </location>
</feature>
<evidence type="ECO:0000256" key="1">
    <source>
        <dbReference type="ARBA" id="ARBA00022723"/>
    </source>
</evidence>
<feature type="region of interest" description="Disordered" evidence="4">
    <location>
        <begin position="269"/>
        <end position="347"/>
    </location>
</feature>